<feature type="binding site" evidence="4">
    <location>
        <position position="13"/>
    </location>
    <ligand>
        <name>Mg(2+)</name>
        <dbReference type="ChEBI" id="CHEBI:18420"/>
    </ligand>
</feature>
<dbReference type="PANTHER" id="PTHR42693:SF33">
    <property type="entry name" value="ARYLSULFATASE"/>
    <property type="match status" value="1"/>
</dbReference>
<dbReference type="InterPro" id="IPR000917">
    <property type="entry name" value="Sulfatase_N"/>
</dbReference>
<evidence type="ECO:0000256" key="1">
    <source>
        <dbReference type="ARBA" id="ARBA00008779"/>
    </source>
</evidence>
<dbReference type="Gene3D" id="3.40.720.10">
    <property type="entry name" value="Alkaline Phosphatase, subunit A"/>
    <property type="match status" value="1"/>
</dbReference>
<organism evidence="3">
    <name type="scientific">Ochrovirga pacifica</name>
    <dbReference type="NCBI Taxonomy" id="1042376"/>
    <lineage>
        <taxon>Bacteria</taxon>
        <taxon>Pseudomonadati</taxon>
        <taxon>Bacteroidota</taxon>
        <taxon>Flavobacteriia</taxon>
        <taxon>Flavobacteriales</taxon>
        <taxon>Flavobacteriaceae</taxon>
        <taxon>Ochrovirga</taxon>
    </lineage>
</organism>
<dbReference type="SMR" id="A0AAX7FM35"/>
<dbReference type="SUPFAM" id="SSF53649">
    <property type="entry name" value="Alkaline phosphatase-like"/>
    <property type="match status" value="1"/>
</dbReference>
<dbReference type="PDB" id="9FVT">
    <property type="method" value="X-ray"/>
    <property type="resolution" value="1.49 A"/>
    <property type="chains" value="A/B/C/D=1-519"/>
</dbReference>
<evidence type="ECO:0007829" key="4">
    <source>
        <dbReference type="PDB" id="9FVT"/>
    </source>
</evidence>
<reference evidence="4" key="1">
    <citation type="submission" date="2024-06" db="PDB data bank">
        <title>Crystal structure of marine sulfatase (OpSulf1) from Ochrovirga pacifica.</title>
        <authorList>
            <person name="Solanki V.A."/>
            <person name="Krull J."/>
            <person name="Hehemann J.H."/>
        </authorList>
    </citation>
    <scope>X-RAY CRYSTALLOGRAPHY (1.49 ANGSTROMS) IN COMPLEX WITH MG(2+)</scope>
</reference>
<keyword evidence="4" id="KW-0479">Metal-binding</keyword>
<protein>
    <submittedName>
        <fullName evidence="3">Sulfatase</fullName>
    </submittedName>
</protein>
<dbReference type="GO" id="GO:0046872">
    <property type="term" value="F:metal ion binding"/>
    <property type="evidence" value="ECO:0007669"/>
    <property type="project" value="UniProtKB-KW"/>
</dbReference>
<dbReference type="AlphaFoldDB" id="A0AAX7FM35"/>
<name>A0AAX7FM35_9FLAO</name>
<feature type="binding site" evidence="4">
    <location>
        <position position="320"/>
    </location>
    <ligand>
        <name>Mg(2+)</name>
        <dbReference type="ChEBI" id="CHEBI:18420"/>
    </ligand>
</feature>
<evidence type="ECO:0000313" key="3">
    <source>
        <dbReference type="PDB" id="9FVT"/>
    </source>
</evidence>
<dbReference type="GO" id="GO:0004065">
    <property type="term" value="F:arylsulfatase activity"/>
    <property type="evidence" value="ECO:0007669"/>
    <property type="project" value="TreeGrafter"/>
</dbReference>
<evidence type="ECO:0000259" key="2">
    <source>
        <dbReference type="Pfam" id="PF00884"/>
    </source>
</evidence>
<comment type="similarity">
    <text evidence="1">Belongs to the sulfatase family.</text>
</comment>
<dbReference type="Pfam" id="PF00884">
    <property type="entry name" value="Sulfatase"/>
    <property type="match status" value="1"/>
</dbReference>
<dbReference type="PANTHER" id="PTHR42693">
    <property type="entry name" value="ARYLSULFATASE FAMILY MEMBER"/>
    <property type="match status" value="1"/>
</dbReference>
<dbReference type="InterPro" id="IPR017850">
    <property type="entry name" value="Alkaline_phosphatase_core_sf"/>
</dbReference>
<gene>
    <name evidence="3" type="ORF">Sulfatase</name>
</gene>
<feature type="binding site" evidence="4">
    <location>
        <position position="12"/>
    </location>
    <ligand>
        <name>Mg(2+)</name>
        <dbReference type="ChEBI" id="CHEBI:18420"/>
    </ligand>
</feature>
<accession>A0AAX7FM35</accession>
<dbReference type="InterPro" id="IPR050738">
    <property type="entry name" value="Sulfatase"/>
</dbReference>
<feature type="binding site" evidence="4">
    <location>
        <position position="321"/>
    </location>
    <ligand>
        <name>Mg(2+)</name>
        <dbReference type="ChEBI" id="CHEBI:18420"/>
    </ligand>
</feature>
<proteinExistence type="evidence at protein level"/>
<feature type="domain" description="Sulfatase N-terminal" evidence="2">
    <location>
        <begin position="4"/>
        <end position="373"/>
    </location>
</feature>
<keyword evidence="4" id="KW-0002">3D-structure</keyword>
<sequence length="519" mass="59465">NKKPNIVFILTDDQSSIPINKPHSAGESRPFGFNGDKYVHTPIIDELAKNGMIFSNATVSTPVCSASRYSILTGRYAGRSKGSVFMKLHPKGKMTRVENNVELEEDQDNLAKLLQKAGYKTGFVGKSHIIDHNLLHKQEKQLPPFKSYDKKANPKDPEVNKAIHHNHEIWCKRIQDFGFDYANGVYAANLRELFNDSINVHNVEWKNKAALDFIDQVDKEEPFFLYYSETIPHGPAPWIRRGGKYPYGLDSNPSFNGEGYDNNDYSYLPSRDKIKEEVKRLNKDVDHAWLTWFDYAVGAVVKKLKEKGVYENTLIVITSDHGNFDYEKATLYEGGLEVPLAMHWPNGIKPNSTYDGMVQNIDFTPTFLELAGVTKVKDSIDGLSLTNVLAGKEKKEIRDYLFFEIGLARGVRTKDWKYIAVRYDEASQRIVDSGKMFKGYKGHDHKLPHYVRNGHLGYYGAKDHPLYFDKNQLFNRVTDPEETKNLYNINSKKADEMKKKLLEKLVTFPDRPFGEFINK</sequence>